<reference evidence="13" key="1">
    <citation type="submission" date="2025-08" db="UniProtKB">
        <authorList>
            <consortium name="RefSeq"/>
        </authorList>
    </citation>
    <scope>IDENTIFICATION</scope>
    <source>
        <tissue evidence="13">Gonads</tissue>
    </source>
</reference>
<evidence type="ECO:0000313" key="12">
    <source>
        <dbReference type="Proteomes" id="UP000085678"/>
    </source>
</evidence>
<comment type="subcellular location">
    <subcellularLocation>
        <location evidence="1">Membrane</location>
        <topology evidence="1">Multi-pass membrane protein</topology>
    </subcellularLocation>
</comment>
<dbReference type="InterPro" id="IPR046791">
    <property type="entry name" value="Polycystin_dom"/>
</dbReference>
<feature type="transmembrane region" description="Helical" evidence="10">
    <location>
        <begin position="286"/>
        <end position="305"/>
    </location>
</feature>
<dbReference type="AlphaFoldDB" id="A0A1S3I1Q1"/>
<protein>
    <submittedName>
        <fullName evidence="13">Polycystic kidney disease protein 1-like 2</fullName>
    </submittedName>
</protein>
<evidence type="ECO:0000256" key="9">
    <source>
        <dbReference type="SAM" id="MobiDB-lite"/>
    </source>
</evidence>
<feature type="transmembrane region" description="Helical" evidence="10">
    <location>
        <begin position="695"/>
        <end position="718"/>
    </location>
</feature>
<feature type="region of interest" description="Disordered" evidence="9">
    <location>
        <begin position="1188"/>
        <end position="1220"/>
    </location>
</feature>
<name>A0A1S3I1Q1_LINAN</name>
<evidence type="ECO:0000256" key="5">
    <source>
        <dbReference type="ARBA" id="ARBA00022989"/>
    </source>
</evidence>
<dbReference type="PANTHER" id="PTHR10877">
    <property type="entry name" value="POLYCYSTIN FAMILY MEMBER"/>
    <property type="match status" value="1"/>
</dbReference>
<evidence type="ECO:0000256" key="8">
    <source>
        <dbReference type="PROSITE-ProRule" id="PRU00152"/>
    </source>
</evidence>
<feature type="compositionally biased region" description="Basic residues" evidence="9">
    <location>
        <begin position="993"/>
        <end position="1003"/>
    </location>
</feature>
<dbReference type="OrthoDB" id="10039908at2759"/>
<feature type="transmembrane region" description="Helical" evidence="10">
    <location>
        <begin position="783"/>
        <end position="805"/>
    </location>
</feature>
<feature type="transmembrane region" description="Helical" evidence="10">
    <location>
        <begin position="887"/>
        <end position="908"/>
    </location>
</feature>
<sequence length="1220" mass="139648">MTFKSNFFGSFAAGLFIPPNTIDFDKVFASFSALLAQSPHVLIVMCSLFVLYFLFLIWARRKDNQDDEKWEYTHLIENDRYDRGKYLLSVYTGVKSPAKTTAKLFVVLYGKNGQTQPKVLMDGRRENFTRGAVNNFVLTTPETIGKVTHLHIWHEETKSSGDYFLEKVVVYDILRRERSHYFCNQWLSMSRGDRARVRFLASADFEGMNDFNLLLTNNASKRLFDNHLWFSVAKRPTPSRLSRVERLTICIVVLFLCMVSNAMWFTESEDTTTGIQVGPIRITFRQLWVGLVSSVLVVPPTLIILEVFKRGKPRNSCTSIFPTERIDGHQENKSLEKGYEKFYSALRKLITKETQNSPRYKKKDAIIDMLADLQFEMEEEKRALSFKGKRKSKPVRFPWWAVIFGYVLAFLAVFTSAFFTLLYSLDWGPEKSTDWLLSLIFSLTQSIALTEPLKVLLVAVLMACLLKMPGDEEEEEDMVIAEHAPPKGSLFIIVINRDKNFYRQNHNLQNSLQLVDIRFAKVQRIETIFSWLNDTIFPAVFPTEDYNGDPYTEVDDLAFIRDMRGLRLGPLLLRQLRAKESWVASAMSNASRVTQAFVYSAPSSRNDLTVYGHLDHYEAGGYMVEINSAQDSVHTLTSLKDLNWIDRLTRAVIVELTVNNANVNVFSMVRIIVELPAMGGIFIKKELVSFRPYPYVEPFDFVLLIVQVIWALLVIALLGTEVVKMVKLKKQYFRQSWHYIVLGDLCLAFTSMVCFVLRTVYIIRAVEDVKNSGGHFVGFDRVAIWDNAYTVTIAIDLFLATLQLFRPLTFNKHLAIVQSALNRAFIAVTTYMFIFGILLFSYAQALNLVSGQVISAFRTLPFAMLNLFGVMLGVLKYSHIMTAESFLARMFFTAFTMTMNFIILNMFISIINDGLTEVKGNEELQDYDEELAEHVWTKLGSLVRAIFRRKDNSALSDEIPAAEGSPEKKVDATLSPNPRGGDATAKNGDPRPKKQGHRRHSKPKLTSSRKDRKQKKLKICIVAFSQKGRRSSKIATENKWKSTEEKLMQIFNTYSKNESLQEKWRQIVDEIRFQNRSIKGYRNQLSKCQKSESDLQRKVEPVCVKWQEENQSKLTEREPPKKFAQNVDCNSVEPSVQNDANVVPSGITPLESSRGDLARAETQDEVKTKKTKKKLKKAVKEAMQALSVLEQMGNKGDNVDNAEGKKKTEKKQRARLNDTD</sequence>
<dbReference type="GeneID" id="106159870"/>
<organism evidence="12 13">
    <name type="scientific">Lingula anatina</name>
    <name type="common">Brachiopod</name>
    <name type="synonym">Lingula unguis</name>
    <dbReference type="NCBI Taxonomy" id="7574"/>
    <lineage>
        <taxon>Eukaryota</taxon>
        <taxon>Metazoa</taxon>
        <taxon>Spiralia</taxon>
        <taxon>Lophotrochozoa</taxon>
        <taxon>Brachiopoda</taxon>
        <taxon>Linguliformea</taxon>
        <taxon>Lingulata</taxon>
        <taxon>Lingulida</taxon>
        <taxon>Linguloidea</taxon>
        <taxon>Lingulidae</taxon>
        <taxon>Lingula</taxon>
    </lineage>
</organism>
<dbReference type="Proteomes" id="UP000085678">
    <property type="component" value="Unplaced"/>
</dbReference>
<comment type="caution">
    <text evidence="8">Lacks conserved residue(s) required for the propagation of feature annotation.</text>
</comment>
<proteinExistence type="inferred from homology"/>
<dbReference type="Gene3D" id="2.60.60.20">
    <property type="entry name" value="PLAT/LH2 domain"/>
    <property type="match status" value="1"/>
</dbReference>
<evidence type="ECO:0000256" key="6">
    <source>
        <dbReference type="ARBA" id="ARBA00023136"/>
    </source>
</evidence>
<dbReference type="Pfam" id="PF08016">
    <property type="entry name" value="PKD_channel"/>
    <property type="match status" value="1"/>
</dbReference>
<evidence type="ECO:0000313" key="13">
    <source>
        <dbReference type="RefSeq" id="XP_013391756.1"/>
    </source>
</evidence>
<dbReference type="Gene3D" id="1.10.287.70">
    <property type="match status" value="1"/>
</dbReference>
<dbReference type="InterPro" id="IPR036392">
    <property type="entry name" value="PLAT/LH2_dom_sf"/>
</dbReference>
<feature type="region of interest" description="Disordered" evidence="9">
    <location>
        <begin position="958"/>
        <end position="1014"/>
    </location>
</feature>
<dbReference type="GO" id="GO:0050982">
    <property type="term" value="P:detection of mechanical stimulus"/>
    <property type="evidence" value="ECO:0007669"/>
    <property type="project" value="TreeGrafter"/>
</dbReference>
<evidence type="ECO:0000256" key="1">
    <source>
        <dbReference type="ARBA" id="ARBA00004141"/>
    </source>
</evidence>
<evidence type="ECO:0000256" key="7">
    <source>
        <dbReference type="ARBA" id="ARBA00023180"/>
    </source>
</evidence>
<keyword evidence="5 10" id="KW-1133">Transmembrane helix</keyword>
<dbReference type="PRINTS" id="PR01433">
    <property type="entry name" value="POLYCYSTIN2"/>
</dbReference>
<feature type="transmembrane region" description="Helical" evidence="10">
    <location>
        <begin position="739"/>
        <end position="763"/>
    </location>
</feature>
<dbReference type="PANTHER" id="PTHR10877:SF150">
    <property type="entry name" value="REJ DOMAIN-CONTAINING PROTEIN"/>
    <property type="match status" value="1"/>
</dbReference>
<keyword evidence="7" id="KW-0325">Glycoprotein</keyword>
<dbReference type="InterPro" id="IPR013122">
    <property type="entry name" value="PKD1_2_channel"/>
</dbReference>
<feature type="domain" description="PLAT" evidence="11">
    <location>
        <begin position="84"/>
        <end position="201"/>
    </location>
</feature>
<dbReference type="GO" id="GO:0016020">
    <property type="term" value="C:membrane"/>
    <property type="evidence" value="ECO:0007669"/>
    <property type="project" value="UniProtKB-SubCell"/>
</dbReference>
<feature type="region of interest" description="Disordered" evidence="9">
    <location>
        <begin position="1135"/>
        <end position="1173"/>
    </location>
</feature>
<dbReference type="InterPro" id="IPR003915">
    <property type="entry name" value="PKD_2"/>
</dbReference>
<evidence type="ECO:0000256" key="4">
    <source>
        <dbReference type="ARBA" id="ARBA00022729"/>
    </source>
</evidence>
<keyword evidence="3 10" id="KW-0812">Transmembrane</keyword>
<feature type="transmembrane region" description="Helical" evidence="10">
    <location>
        <begin position="40"/>
        <end position="59"/>
    </location>
</feature>
<evidence type="ECO:0000259" key="11">
    <source>
        <dbReference type="PROSITE" id="PS50095"/>
    </source>
</evidence>
<keyword evidence="4" id="KW-0732">Signal</keyword>
<feature type="transmembrane region" description="Helical" evidence="10">
    <location>
        <begin position="663"/>
        <end position="683"/>
    </location>
</feature>
<dbReference type="GO" id="GO:0005262">
    <property type="term" value="F:calcium channel activity"/>
    <property type="evidence" value="ECO:0007669"/>
    <property type="project" value="TreeGrafter"/>
</dbReference>
<dbReference type="GO" id="GO:0005509">
    <property type="term" value="F:calcium ion binding"/>
    <property type="evidence" value="ECO:0007669"/>
    <property type="project" value="InterPro"/>
</dbReference>
<feature type="transmembrane region" description="Helical" evidence="10">
    <location>
        <begin position="825"/>
        <end position="843"/>
    </location>
</feature>
<feature type="compositionally biased region" description="Basic and acidic residues" evidence="9">
    <location>
        <begin position="1153"/>
        <end position="1168"/>
    </location>
</feature>
<dbReference type="KEGG" id="lak:106159870"/>
<dbReference type="STRING" id="7574.A0A1S3I1Q1"/>
<dbReference type="RefSeq" id="XP_013391756.1">
    <property type="nucleotide sequence ID" value="XM_013536302.1"/>
</dbReference>
<feature type="transmembrane region" description="Helical" evidence="10">
    <location>
        <begin position="247"/>
        <end position="266"/>
    </location>
</feature>
<dbReference type="SUPFAM" id="SSF49723">
    <property type="entry name" value="Lipase/lipooxygenase domain (PLAT/LH2 domain)"/>
    <property type="match status" value="1"/>
</dbReference>
<dbReference type="InterPro" id="IPR051223">
    <property type="entry name" value="Polycystin"/>
</dbReference>
<dbReference type="PROSITE" id="PS50095">
    <property type="entry name" value="PLAT"/>
    <property type="match status" value="1"/>
</dbReference>
<feature type="transmembrane region" description="Helical" evidence="10">
    <location>
        <begin position="435"/>
        <end position="466"/>
    </location>
</feature>
<keyword evidence="12" id="KW-1185">Reference proteome</keyword>
<dbReference type="Pfam" id="PF01477">
    <property type="entry name" value="PLAT"/>
    <property type="match status" value="1"/>
</dbReference>
<evidence type="ECO:0000256" key="10">
    <source>
        <dbReference type="SAM" id="Phobius"/>
    </source>
</evidence>
<feature type="transmembrane region" description="Helical" evidence="10">
    <location>
        <begin position="855"/>
        <end position="875"/>
    </location>
</feature>
<evidence type="ECO:0000256" key="2">
    <source>
        <dbReference type="ARBA" id="ARBA00007200"/>
    </source>
</evidence>
<dbReference type="InterPro" id="IPR001024">
    <property type="entry name" value="PLAT/LH2_dom"/>
</dbReference>
<feature type="transmembrane region" description="Helical" evidence="10">
    <location>
        <begin position="397"/>
        <end position="423"/>
    </location>
</feature>
<dbReference type="Pfam" id="PF20519">
    <property type="entry name" value="Polycystin_dom"/>
    <property type="match status" value="1"/>
</dbReference>
<evidence type="ECO:0000256" key="3">
    <source>
        <dbReference type="ARBA" id="ARBA00022692"/>
    </source>
</evidence>
<keyword evidence="6 10" id="KW-0472">Membrane</keyword>
<gene>
    <name evidence="13" type="primary">LOC106159870</name>
</gene>
<dbReference type="InParanoid" id="A0A1S3I1Q1"/>
<comment type="similarity">
    <text evidence="2">Belongs to the polycystin family.</text>
</comment>
<dbReference type="SMART" id="SM00308">
    <property type="entry name" value="LH2"/>
    <property type="match status" value="1"/>
</dbReference>
<accession>A0A1S3I1Q1</accession>